<evidence type="ECO:0000256" key="14">
    <source>
        <dbReference type="ARBA" id="ARBA00023157"/>
    </source>
</evidence>
<feature type="region of interest" description="Disordered" evidence="25">
    <location>
        <begin position="277"/>
        <end position="303"/>
    </location>
</feature>
<feature type="region of interest" description="Disordered" evidence="25">
    <location>
        <begin position="661"/>
        <end position="692"/>
    </location>
</feature>
<feature type="region of interest" description="Disordered" evidence="25">
    <location>
        <begin position="767"/>
        <end position="786"/>
    </location>
</feature>
<evidence type="ECO:0000256" key="1">
    <source>
        <dbReference type="ARBA" id="ARBA00004135"/>
    </source>
</evidence>
<keyword evidence="16" id="KW-0206">Cytoskeleton</keyword>
<keyword evidence="15" id="KW-0325">Glycoprotein</keyword>
<feature type="compositionally biased region" description="Low complexity" evidence="25">
    <location>
        <begin position="280"/>
        <end position="292"/>
    </location>
</feature>
<proteinExistence type="predicted"/>
<evidence type="ECO:0000256" key="5">
    <source>
        <dbReference type="ARBA" id="ARBA00004642"/>
    </source>
</evidence>
<evidence type="ECO:0000256" key="21">
    <source>
        <dbReference type="ARBA" id="ARBA00026224"/>
    </source>
</evidence>
<evidence type="ECO:0000256" key="11">
    <source>
        <dbReference type="ARBA" id="ARBA00022729"/>
    </source>
</evidence>
<dbReference type="InterPro" id="IPR027468">
    <property type="entry name" value="Alpha-dystroglycan_domain_2"/>
</dbReference>
<keyword evidence="7" id="KW-0963">Cytoplasm</keyword>
<evidence type="ECO:0000256" key="12">
    <source>
        <dbReference type="ARBA" id="ARBA00022989"/>
    </source>
</evidence>
<keyword evidence="8" id="KW-0964">Secreted</keyword>
<evidence type="ECO:0000256" key="18">
    <source>
        <dbReference type="ARBA" id="ARBA00023257"/>
    </source>
</evidence>
<evidence type="ECO:0000259" key="28">
    <source>
        <dbReference type="PROSITE" id="PS51699"/>
    </source>
</evidence>
<evidence type="ECO:0000256" key="7">
    <source>
        <dbReference type="ARBA" id="ARBA00022490"/>
    </source>
</evidence>
<evidence type="ECO:0000256" key="3">
    <source>
        <dbReference type="ARBA" id="ARBA00004245"/>
    </source>
</evidence>
<dbReference type="GO" id="GO:0007411">
    <property type="term" value="P:axon guidance"/>
    <property type="evidence" value="ECO:0007669"/>
    <property type="project" value="TreeGrafter"/>
</dbReference>
<evidence type="ECO:0000256" key="10">
    <source>
        <dbReference type="ARBA" id="ARBA00022692"/>
    </source>
</evidence>
<keyword evidence="6" id="KW-1003">Cell membrane</keyword>
<feature type="region of interest" description="Disordered" evidence="25">
    <location>
        <begin position="799"/>
        <end position="849"/>
    </location>
</feature>
<dbReference type="InterPro" id="IPR030398">
    <property type="entry name" value="SEA_DG_dom"/>
</dbReference>
<name>A0A8S3YK05_9EUPU</name>
<feature type="compositionally biased region" description="Basic and acidic residues" evidence="25">
    <location>
        <begin position="294"/>
        <end position="303"/>
    </location>
</feature>
<evidence type="ECO:0000256" key="2">
    <source>
        <dbReference type="ARBA" id="ARBA00004239"/>
    </source>
</evidence>
<dbReference type="InterPro" id="IPR013783">
    <property type="entry name" value="Ig-like_fold"/>
</dbReference>
<dbReference type="GO" id="GO:0045211">
    <property type="term" value="C:postsynaptic membrane"/>
    <property type="evidence" value="ECO:0007669"/>
    <property type="project" value="UniProtKB-SubCell"/>
</dbReference>
<feature type="compositionally biased region" description="Polar residues" evidence="25">
    <location>
        <begin position="673"/>
        <end position="684"/>
    </location>
</feature>
<keyword evidence="30" id="KW-1185">Reference proteome</keyword>
<gene>
    <name evidence="29" type="ORF">CUNI_LOCUS2905</name>
</gene>
<keyword evidence="9" id="KW-0597">Phosphoprotein</keyword>
<evidence type="ECO:0000256" key="16">
    <source>
        <dbReference type="ARBA" id="ARBA00023212"/>
    </source>
</evidence>
<evidence type="ECO:0000256" key="25">
    <source>
        <dbReference type="SAM" id="MobiDB-lite"/>
    </source>
</evidence>
<keyword evidence="12 26" id="KW-1133">Transmembrane helix</keyword>
<feature type="signal peptide" evidence="27">
    <location>
        <begin position="1"/>
        <end position="26"/>
    </location>
</feature>
<evidence type="ECO:0000256" key="17">
    <source>
        <dbReference type="ARBA" id="ARBA00023242"/>
    </source>
</evidence>
<keyword evidence="26" id="KW-0472">Membrane</keyword>
<dbReference type="InterPro" id="IPR008465">
    <property type="entry name" value="DAG1_C"/>
</dbReference>
<evidence type="ECO:0000256" key="4">
    <source>
        <dbReference type="ARBA" id="ARBA00004251"/>
    </source>
</evidence>
<feature type="compositionally biased region" description="Basic and acidic residues" evidence="25">
    <location>
        <begin position="776"/>
        <end position="786"/>
    </location>
</feature>
<dbReference type="GO" id="GO:0005856">
    <property type="term" value="C:cytoskeleton"/>
    <property type="evidence" value="ECO:0007669"/>
    <property type="project" value="UniProtKB-SubCell"/>
</dbReference>
<reference evidence="29" key="1">
    <citation type="submission" date="2021-04" db="EMBL/GenBank/DDBJ databases">
        <authorList>
            <consortium name="Molecular Ecology Group"/>
        </authorList>
    </citation>
    <scope>NUCLEOTIDE SEQUENCE</scope>
</reference>
<dbReference type="CDD" id="cd11303">
    <property type="entry name" value="Dystroglycan_repeat"/>
    <property type="match status" value="1"/>
</dbReference>
<keyword evidence="11 27" id="KW-0732">Signal</keyword>
<evidence type="ECO:0000256" key="8">
    <source>
        <dbReference type="ARBA" id="ARBA00022525"/>
    </source>
</evidence>
<dbReference type="Gene3D" id="3.30.70.1040">
    <property type="entry name" value="Dystroglycan, domain 2"/>
    <property type="match status" value="1"/>
</dbReference>
<dbReference type="Pfam" id="PF18424">
    <property type="entry name" value="a_DG1_N2"/>
    <property type="match status" value="1"/>
</dbReference>
<dbReference type="SUPFAM" id="SSF49313">
    <property type="entry name" value="Cadherin-like"/>
    <property type="match status" value="1"/>
</dbReference>
<comment type="subcellular location">
    <subcellularLocation>
        <location evidence="1">Cell membrane</location>
        <location evidence="1">Sarcolemma</location>
    </subcellularLocation>
    <subcellularLocation>
        <location evidence="4">Cell membrane</location>
        <topology evidence="4">Single-pass type I membrane protein</topology>
    </subcellularLocation>
    <subcellularLocation>
        <location evidence="3">Cytoplasm</location>
        <location evidence="3">Cytoskeleton</location>
    </subcellularLocation>
    <subcellularLocation>
        <location evidence="5">Nucleus</location>
        <location evidence="5">Nucleoplasm</location>
    </subcellularLocation>
    <subcellularLocation>
        <location evidence="24">Postsynaptic cell membrane</location>
    </subcellularLocation>
    <subcellularLocation>
        <location evidence="2">Secreted</location>
        <location evidence="2">Extracellular space</location>
    </subcellularLocation>
</comment>
<feature type="domain" description="Peptidase S72" evidence="28">
    <location>
        <begin position="504"/>
        <end position="612"/>
    </location>
</feature>
<dbReference type="InterPro" id="IPR015919">
    <property type="entry name" value="Cadherin-like_sf"/>
</dbReference>
<accession>A0A8S3YK05</accession>
<evidence type="ECO:0000256" key="27">
    <source>
        <dbReference type="SAM" id="SignalP"/>
    </source>
</evidence>
<dbReference type="Pfam" id="PF05345">
    <property type="entry name" value="He_PIG"/>
    <property type="match status" value="1"/>
</dbReference>
<dbReference type="InterPro" id="IPR041631">
    <property type="entry name" value="Alpha_DG1_N2"/>
</dbReference>
<evidence type="ECO:0000256" key="6">
    <source>
        <dbReference type="ARBA" id="ARBA00022475"/>
    </source>
</evidence>
<dbReference type="Pfam" id="PF05454">
    <property type="entry name" value="DAG1"/>
    <property type="match status" value="2"/>
</dbReference>
<comment type="function">
    <text evidence="20">Transmembrane protein that plays important roles in connecting the extracellular matrix to the cytoskeleton. Acts as a cell adhesion receptor in both muscle and non-muscle tissues. Receptor for both DMD and UTRN and, through these interactions, scaffolds axin to the cytoskeleton. Also functions in cell adhesion-mediated signaling and implicated in cell polarity.</text>
</comment>
<protein>
    <recommendedName>
        <fullName evidence="21">Dystroglycan 1</fullName>
    </recommendedName>
    <alternativeName>
        <fullName evidence="23">Dystroglycan</fullName>
    </alternativeName>
    <alternativeName>
        <fullName evidence="22">Dystrophin-associated glycoprotein 1</fullName>
    </alternativeName>
</protein>
<dbReference type="GO" id="GO:0005576">
    <property type="term" value="C:extracellular region"/>
    <property type="evidence" value="ECO:0007669"/>
    <property type="project" value="UniProtKB-SubCell"/>
</dbReference>
<evidence type="ECO:0000256" key="26">
    <source>
        <dbReference type="SAM" id="Phobius"/>
    </source>
</evidence>
<feature type="chain" id="PRO_5035780045" description="Dystroglycan 1" evidence="27">
    <location>
        <begin position="27"/>
        <end position="849"/>
    </location>
</feature>
<dbReference type="PANTHER" id="PTHR21559:SF21">
    <property type="entry name" value="DYSTROGLYCAN 1"/>
    <property type="match status" value="1"/>
</dbReference>
<evidence type="ECO:0000256" key="24">
    <source>
        <dbReference type="ARBA" id="ARBA00034100"/>
    </source>
</evidence>
<evidence type="ECO:0000256" key="23">
    <source>
        <dbReference type="ARBA" id="ARBA00031034"/>
    </source>
</evidence>
<sequence>MVNCGLCAQLIVVTVSTVNFLLVVNGQHDKQVAVKWGVADSTATVGRLFRMHIPSDAFRGNILSHKILRSGGSPLPGWLEFDTDNHILQGIATPADAGQLYLEITAQGSTGQATVTSSIIVRDVPTHTSGAPLLLKTSGPQFIHCKEKEPETVATMIVDANLEHMALSDRLNLLRKFVAHMGLHEDMVKMLPVGNAPFHDSSALVSGNGDTLIPKTTGLFISWPVGCGQVKEDHFSVLQRLDDDSGSGKMAKVLGQSVIGWKVTNSHFQLPTRKRRQVHATPTPAVTPIVPTKTDSKQDKTDEGDGIMTHQVIVTQSPTFIQPTATQAPMMKTYDPQELPSVSGKVEEKPSVVMPTETMTKVLPVTKTKEMPLIKPTTTYPLEPTVAVDCMPGQKPVVNRRIEKLVFHVGEIIDYVIPNDIFTDCEVNGTREMELQLFQDTTDIIRPDFFIQFDTEKQKIIGLPMDEDHSRKYNFNLIAKKKSSSLIANTDITVQIKGVKNRRNINHELSVTVDYDFNKFMTSVEDRISLANKIASVYGDSDARKLTVTKILKGSVLFGWTNSSLAAKACPSQEITNLVEKLVEEDGTLTDHAVEKLKPFRLLSADVKPLGSCEKDQQFPVIARKPSVSTLPPVDSGDHEDKKDIDDIMTTRKTMVEPDIDEDDRDRDVKVSKPTQKVDTTTAESVIKGSKKGDDEDDVWITTVIPAIVIVVILLIALLIACILYRKKRKGKMNVEEQNTFINKGAPVIFPDELEDKPSDVNKPLLVEGSPAPPPEYHRNTSESPERLVGMNYRINRGNFASSPVDDSITEMPEKPYEPPPPVTASSNNKQPRTTHSQQPYSHPPQILP</sequence>
<dbReference type="GO" id="GO:0042383">
    <property type="term" value="C:sarcolemma"/>
    <property type="evidence" value="ECO:0007669"/>
    <property type="project" value="UniProtKB-SubCell"/>
</dbReference>
<keyword evidence="18" id="KW-0628">Postsynaptic cell membrane</keyword>
<dbReference type="GO" id="GO:0005509">
    <property type="term" value="F:calcium ion binding"/>
    <property type="evidence" value="ECO:0007669"/>
    <property type="project" value="InterPro"/>
</dbReference>
<feature type="compositionally biased region" description="Polar residues" evidence="25">
    <location>
        <begin position="824"/>
        <end position="841"/>
    </location>
</feature>
<dbReference type="SMART" id="SM00736">
    <property type="entry name" value="CADG"/>
    <property type="match status" value="1"/>
</dbReference>
<dbReference type="InterPro" id="IPR006644">
    <property type="entry name" value="Cadg"/>
</dbReference>
<dbReference type="PROSITE" id="PS51699">
    <property type="entry name" value="SEA_DG"/>
    <property type="match status" value="1"/>
</dbReference>
<comment type="caution">
    <text evidence="29">The sequence shown here is derived from an EMBL/GenBank/DDBJ whole genome shotgun (WGS) entry which is preliminary data.</text>
</comment>
<dbReference type="EMBL" id="CAJHNH020000390">
    <property type="protein sequence ID" value="CAG5117347.1"/>
    <property type="molecule type" value="Genomic_DNA"/>
</dbReference>
<dbReference type="GO" id="GO:0005654">
    <property type="term" value="C:nucleoplasm"/>
    <property type="evidence" value="ECO:0007669"/>
    <property type="project" value="UniProtKB-SubCell"/>
</dbReference>
<evidence type="ECO:0000256" key="15">
    <source>
        <dbReference type="ARBA" id="ARBA00023180"/>
    </source>
</evidence>
<evidence type="ECO:0000313" key="30">
    <source>
        <dbReference type="Proteomes" id="UP000678393"/>
    </source>
</evidence>
<organism evidence="29 30">
    <name type="scientific">Candidula unifasciata</name>
    <dbReference type="NCBI Taxonomy" id="100452"/>
    <lineage>
        <taxon>Eukaryota</taxon>
        <taxon>Metazoa</taxon>
        <taxon>Spiralia</taxon>
        <taxon>Lophotrochozoa</taxon>
        <taxon>Mollusca</taxon>
        <taxon>Gastropoda</taxon>
        <taxon>Heterobranchia</taxon>
        <taxon>Euthyneura</taxon>
        <taxon>Panpulmonata</taxon>
        <taxon>Eupulmonata</taxon>
        <taxon>Stylommatophora</taxon>
        <taxon>Helicina</taxon>
        <taxon>Helicoidea</taxon>
        <taxon>Geomitridae</taxon>
        <taxon>Candidula</taxon>
    </lineage>
</organism>
<dbReference type="GO" id="GO:0016011">
    <property type="term" value="C:dystroglycan complex"/>
    <property type="evidence" value="ECO:0007669"/>
    <property type="project" value="TreeGrafter"/>
</dbReference>
<evidence type="ECO:0000256" key="9">
    <source>
        <dbReference type="ARBA" id="ARBA00022553"/>
    </source>
</evidence>
<dbReference type="GO" id="GO:0002009">
    <property type="term" value="P:morphogenesis of an epithelium"/>
    <property type="evidence" value="ECO:0007669"/>
    <property type="project" value="TreeGrafter"/>
</dbReference>
<dbReference type="AlphaFoldDB" id="A0A8S3YK05"/>
<keyword evidence="10 26" id="KW-0812">Transmembrane</keyword>
<keyword evidence="13" id="KW-0770">Synapse</keyword>
<keyword evidence="14" id="KW-1015">Disulfide bond</keyword>
<evidence type="ECO:0000313" key="29">
    <source>
        <dbReference type="EMBL" id="CAG5117347.1"/>
    </source>
</evidence>
<comment type="function">
    <text evidence="19">The dystroglycan complex is involved in a number of processes including laminin and basement membrane assembly, sarcolemmal stability, cell survival, peripheral nerve myelination, nodal structure, cell migration, and epithelial polarization.</text>
</comment>
<dbReference type="OrthoDB" id="5990676at2759"/>
<dbReference type="PANTHER" id="PTHR21559">
    <property type="entry name" value="DYSTROGLYCAN-RELATED"/>
    <property type="match status" value="1"/>
</dbReference>
<dbReference type="Proteomes" id="UP000678393">
    <property type="component" value="Unassembled WGS sequence"/>
</dbReference>
<evidence type="ECO:0000256" key="13">
    <source>
        <dbReference type="ARBA" id="ARBA00023018"/>
    </source>
</evidence>
<dbReference type="GO" id="GO:0021675">
    <property type="term" value="P:nerve development"/>
    <property type="evidence" value="ECO:0007669"/>
    <property type="project" value="TreeGrafter"/>
</dbReference>
<keyword evidence="17" id="KW-0539">Nucleus</keyword>
<dbReference type="Gene3D" id="2.60.40.10">
    <property type="entry name" value="Immunoglobulins"/>
    <property type="match status" value="1"/>
</dbReference>
<dbReference type="SUPFAM" id="SSF111006">
    <property type="entry name" value="Dystroglycan, domain 2"/>
    <property type="match status" value="1"/>
</dbReference>
<dbReference type="GO" id="GO:0043236">
    <property type="term" value="F:laminin binding"/>
    <property type="evidence" value="ECO:0007669"/>
    <property type="project" value="TreeGrafter"/>
</dbReference>
<feature type="transmembrane region" description="Helical" evidence="26">
    <location>
        <begin position="699"/>
        <end position="725"/>
    </location>
</feature>
<evidence type="ECO:0000256" key="20">
    <source>
        <dbReference type="ARBA" id="ARBA00024991"/>
    </source>
</evidence>
<evidence type="ECO:0000256" key="19">
    <source>
        <dbReference type="ARBA" id="ARBA00023567"/>
    </source>
</evidence>
<evidence type="ECO:0000256" key="22">
    <source>
        <dbReference type="ARBA" id="ARBA00030092"/>
    </source>
</evidence>